<proteinExistence type="predicted"/>
<keyword evidence="1" id="KW-0472">Membrane</keyword>
<name>A0A914HWW9_GLORO</name>
<accession>A0A914HWW9</accession>
<protein>
    <submittedName>
        <fullName evidence="3">Uncharacterized protein</fullName>
    </submittedName>
</protein>
<organism evidence="2 3">
    <name type="scientific">Globodera rostochiensis</name>
    <name type="common">Golden nematode worm</name>
    <name type="synonym">Heterodera rostochiensis</name>
    <dbReference type="NCBI Taxonomy" id="31243"/>
    <lineage>
        <taxon>Eukaryota</taxon>
        <taxon>Metazoa</taxon>
        <taxon>Ecdysozoa</taxon>
        <taxon>Nematoda</taxon>
        <taxon>Chromadorea</taxon>
        <taxon>Rhabditida</taxon>
        <taxon>Tylenchina</taxon>
        <taxon>Tylenchomorpha</taxon>
        <taxon>Tylenchoidea</taxon>
        <taxon>Heteroderidae</taxon>
        <taxon>Heteroderinae</taxon>
        <taxon>Globodera</taxon>
    </lineage>
</organism>
<evidence type="ECO:0000313" key="3">
    <source>
        <dbReference type="WBParaSite" id="Gr19_v10_g4771.t1"/>
    </source>
</evidence>
<keyword evidence="1" id="KW-0812">Transmembrane</keyword>
<dbReference type="AlphaFoldDB" id="A0A914HWW9"/>
<dbReference type="WBParaSite" id="Gr19_v10_g4771.t1">
    <property type="protein sequence ID" value="Gr19_v10_g4771.t1"/>
    <property type="gene ID" value="Gr19_v10_g4771"/>
</dbReference>
<keyword evidence="1" id="KW-1133">Transmembrane helix</keyword>
<dbReference type="Proteomes" id="UP000887572">
    <property type="component" value="Unplaced"/>
</dbReference>
<sequence length="100" mass="11422">MTFKVKKFQGFLKSVVMAQGYGRHSEAEVEEIAKKNLIALSTYWTILMRSPQVHRAHSHIILIFAIIFVEGMIGGECYTFFGKIHRKASPEVKEFSMSGR</sequence>
<feature type="transmembrane region" description="Helical" evidence="1">
    <location>
        <begin position="60"/>
        <end position="81"/>
    </location>
</feature>
<reference evidence="3" key="1">
    <citation type="submission" date="2022-11" db="UniProtKB">
        <authorList>
            <consortium name="WormBaseParasite"/>
        </authorList>
    </citation>
    <scope>IDENTIFICATION</scope>
</reference>
<evidence type="ECO:0000313" key="2">
    <source>
        <dbReference type="Proteomes" id="UP000887572"/>
    </source>
</evidence>
<keyword evidence="2" id="KW-1185">Reference proteome</keyword>
<evidence type="ECO:0000256" key="1">
    <source>
        <dbReference type="SAM" id="Phobius"/>
    </source>
</evidence>